<evidence type="ECO:0000313" key="8">
    <source>
        <dbReference type="Proteomes" id="UP000314987"/>
    </source>
</evidence>
<keyword evidence="4 6" id="KW-1133">Transmembrane helix</keyword>
<comment type="similarity">
    <text evidence="2">Belongs to the TMEM234 family.</text>
</comment>
<feature type="transmembrane region" description="Helical" evidence="6">
    <location>
        <begin position="118"/>
        <end position="138"/>
    </location>
</feature>
<dbReference type="InterPro" id="IPR037185">
    <property type="entry name" value="EmrE-like"/>
</dbReference>
<accession>A0A4X2JRW8</accession>
<dbReference type="PANTHER" id="PTHR28668">
    <property type="entry name" value="TRANSMEMBRANE PROTEIN 234"/>
    <property type="match status" value="1"/>
</dbReference>
<keyword evidence="3 6" id="KW-0812">Transmembrane</keyword>
<reference evidence="8" key="1">
    <citation type="submission" date="2018-12" db="EMBL/GenBank/DDBJ databases">
        <authorList>
            <person name="Yazar S."/>
        </authorList>
    </citation>
    <scope>NUCLEOTIDE SEQUENCE [LARGE SCALE GENOMIC DNA]</scope>
</reference>
<dbReference type="Ensembl" id="ENSVURT00010000757.1">
    <property type="protein sequence ID" value="ENSVURP00010000646.1"/>
    <property type="gene ID" value="ENSVURG00010000587.1"/>
</dbReference>
<feature type="transmembrane region" description="Helical" evidence="6">
    <location>
        <begin position="230"/>
        <end position="250"/>
    </location>
</feature>
<evidence type="ECO:0000256" key="2">
    <source>
        <dbReference type="ARBA" id="ARBA00005977"/>
    </source>
</evidence>
<dbReference type="AlphaFoldDB" id="A0A4X2JRW8"/>
<feature type="transmembrane region" description="Helical" evidence="6">
    <location>
        <begin position="200"/>
        <end position="218"/>
    </location>
</feature>
<evidence type="ECO:0000256" key="1">
    <source>
        <dbReference type="ARBA" id="ARBA00004141"/>
    </source>
</evidence>
<dbReference type="Proteomes" id="UP000314987">
    <property type="component" value="Unassembled WGS sequence"/>
</dbReference>
<evidence type="ECO:0000256" key="4">
    <source>
        <dbReference type="ARBA" id="ARBA00022989"/>
    </source>
</evidence>
<reference evidence="7" key="3">
    <citation type="submission" date="2025-09" db="UniProtKB">
        <authorList>
            <consortium name="Ensembl"/>
        </authorList>
    </citation>
    <scope>IDENTIFICATION</scope>
</reference>
<evidence type="ECO:0000313" key="7">
    <source>
        <dbReference type="Ensembl" id="ENSVURP00010000646.1"/>
    </source>
</evidence>
<comment type="subcellular location">
    <subcellularLocation>
        <location evidence="1">Membrane</location>
        <topology evidence="1">Multi-pass membrane protein</topology>
    </subcellularLocation>
</comment>
<gene>
    <name evidence="7" type="primary">TMEM234</name>
</gene>
<keyword evidence="8" id="KW-1185">Reference proteome</keyword>
<reference evidence="7" key="2">
    <citation type="submission" date="2025-08" db="UniProtKB">
        <authorList>
            <consortium name="Ensembl"/>
        </authorList>
    </citation>
    <scope>IDENTIFICATION</scope>
</reference>
<dbReference type="GO" id="GO:0016020">
    <property type="term" value="C:membrane"/>
    <property type="evidence" value="ECO:0007669"/>
    <property type="project" value="UniProtKB-SubCell"/>
</dbReference>
<proteinExistence type="inferred from homology"/>
<dbReference type="Pfam" id="PF10639">
    <property type="entry name" value="TMEM234"/>
    <property type="match status" value="1"/>
</dbReference>
<evidence type="ECO:0000256" key="5">
    <source>
        <dbReference type="ARBA" id="ARBA00023136"/>
    </source>
</evidence>
<protein>
    <recommendedName>
        <fullName evidence="9">Transmembrane protein 234</fullName>
    </recommendedName>
</protein>
<evidence type="ECO:0008006" key="9">
    <source>
        <dbReference type="Google" id="ProtNLM"/>
    </source>
</evidence>
<evidence type="ECO:0000256" key="6">
    <source>
        <dbReference type="SAM" id="Phobius"/>
    </source>
</evidence>
<feature type="transmembrane region" description="Helical" evidence="6">
    <location>
        <begin position="175"/>
        <end position="193"/>
    </location>
</feature>
<dbReference type="PANTHER" id="PTHR28668:SF1">
    <property type="entry name" value="TRANSMEMBRANE PROTEIN 234"/>
    <property type="match status" value="1"/>
</dbReference>
<keyword evidence="5 6" id="KW-0472">Membrane</keyword>
<dbReference type="InterPro" id="IPR018908">
    <property type="entry name" value="TMEM234"/>
</dbReference>
<name>A0A4X2JRW8_VOMUR</name>
<evidence type="ECO:0000256" key="3">
    <source>
        <dbReference type="ARBA" id="ARBA00022692"/>
    </source>
</evidence>
<dbReference type="SUPFAM" id="SSF103481">
    <property type="entry name" value="Multidrug resistance efflux transporter EmrE"/>
    <property type="match status" value="1"/>
</dbReference>
<dbReference type="STRING" id="29139.ENSVURP00010000646"/>
<sequence>MLTGSLATVKSRSPSRLYLICVIDRSWPWSRIGFWGRHRPGGSLSRHGLGGQPCSDPSAPIPPCFALPNRTHHRGGCSDRTGTTDLRSSMKTYRKRASLNFRVTAPGRQRKWKPSISGVVMAATLGQVCALVLVAVLWGGSNPLLKRATGNMEPVLEGNRLEQLLQEMKYLFFNYQYLVPLCLNQCGSLIYYLTLSSTDLSLAVPISNSLALVVTLVVGKFLGEDIGGKWPALGMVLTVSGIMLCIASSVGKTE</sequence>
<organism evidence="7 8">
    <name type="scientific">Vombatus ursinus</name>
    <name type="common">Common wombat</name>
    <dbReference type="NCBI Taxonomy" id="29139"/>
    <lineage>
        <taxon>Eukaryota</taxon>
        <taxon>Metazoa</taxon>
        <taxon>Chordata</taxon>
        <taxon>Craniata</taxon>
        <taxon>Vertebrata</taxon>
        <taxon>Euteleostomi</taxon>
        <taxon>Mammalia</taxon>
        <taxon>Metatheria</taxon>
        <taxon>Diprotodontia</taxon>
        <taxon>Vombatidae</taxon>
        <taxon>Vombatus</taxon>
    </lineage>
</organism>
<dbReference type="GeneTree" id="ENSGT00940000162781"/>